<dbReference type="InterPro" id="IPR003889">
    <property type="entry name" value="FYrich_C"/>
</dbReference>
<evidence type="ECO:0000313" key="5">
    <source>
        <dbReference type="EMBL" id="KAG0261327.1"/>
    </source>
</evidence>
<dbReference type="GO" id="GO:0005634">
    <property type="term" value="C:nucleus"/>
    <property type="evidence" value="ECO:0007669"/>
    <property type="project" value="UniProtKB-SubCell"/>
</dbReference>
<feature type="compositionally biased region" description="Polar residues" evidence="3">
    <location>
        <begin position="291"/>
        <end position="305"/>
    </location>
</feature>
<dbReference type="Pfam" id="PF24237">
    <property type="entry name" value="INO80E"/>
    <property type="match status" value="1"/>
</dbReference>
<proteinExistence type="predicted"/>
<feature type="compositionally biased region" description="Basic and acidic residues" evidence="3">
    <location>
        <begin position="79"/>
        <end position="106"/>
    </location>
</feature>
<dbReference type="Gene3D" id="3.30.160.360">
    <property type="match status" value="1"/>
</dbReference>
<keyword evidence="2" id="KW-0539">Nucleus</keyword>
<comment type="caution">
    <text evidence="5">The sequence shown here is derived from an EMBL/GenBank/DDBJ whole genome shotgun (WGS) entry which is preliminary data.</text>
</comment>
<organism evidence="5 6">
    <name type="scientific">Mortierella polycephala</name>
    <dbReference type="NCBI Taxonomy" id="41804"/>
    <lineage>
        <taxon>Eukaryota</taxon>
        <taxon>Fungi</taxon>
        <taxon>Fungi incertae sedis</taxon>
        <taxon>Mucoromycota</taxon>
        <taxon>Mortierellomycotina</taxon>
        <taxon>Mortierellomycetes</taxon>
        <taxon>Mortierellales</taxon>
        <taxon>Mortierellaceae</taxon>
        <taxon>Mortierella</taxon>
    </lineage>
</organism>
<feature type="compositionally biased region" description="Polar residues" evidence="3">
    <location>
        <begin position="60"/>
        <end position="76"/>
    </location>
</feature>
<dbReference type="PANTHER" id="PTHR22715:SF0">
    <property type="entry name" value="TRANSFORMING GROWTH FACTOR BETA REGULATOR 1"/>
    <property type="match status" value="1"/>
</dbReference>
<feature type="compositionally biased region" description="Polar residues" evidence="3">
    <location>
        <begin position="230"/>
        <end position="249"/>
    </location>
</feature>
<dbReference type="SMART" id="SM00541">
    <property type="entry name" value="FYRN"/>
    <property type="match status" value="1"/>
</dbReference>
<feature type="compositionally biased region" description="Polar residues" evidence="3">
    <location>
        <begin position="10"/>
        <end position="26"/>
    </location>
</feature>
<evidence type="ECO:0000256" key="3">
    <source>
        <dbReference type="SAM" id="MobiDB-lite"/>
    </source>
</evidence>
<feature type="region of interest" description="Disordered" evidence="3">
    <location>
        <begin position="569"/>
        <end position="641"/>
    </location>
</feature>
<name>A0A9P6U682_9FUNG</name>
<feature type="region of interest" description="Disordered" evidence="3">
    <location>
        <begin position="142"/>
        <end position="161"/>
    </location>
</feature>
<dbReference type="InterPro" id="IPR056515">
    <property type="entry name" value="INO80E_N"/>
</dbReference>
<reference evidence="5" key="1">
    <citation type="journal article" date="2020" name="Fungal Divers.">
        <title>Resolving the Mortierellaceae phylogeny through synthesis of multi-gene phylogenetics and phylogenomics.</title>
        <authorList>
            <person name="Vandepol N."/>
            <person name="Liber J."/>
            <person name="Desiro A."/>
            <person name="Na H."/>
            <person name="Kennedy M."/>
            <person name="Barry K."/>
            <person name="Grigoriev I.V."/>
            <person name="Miller A.N."/>
            <person name="O'Donnell K."/>
            <person name="Stajich J.E."/>
            <person name="Bonito G."/>
        </authorList>
    </citation>
    <scope>NUCLEOTIDE SEQUENCE</scope>
    <source>
        <strain evidence="5">KOD948</strain>
    </source>
</reference>
<feature type="compositionally biased region" description="Polar residues" evidence="3">
    <location>
        <begin position="522"/>
        <end position="538"/>
    </location>
</feature>
<evidence type="ECO:0000313" key="6">
    <source>
        <dbReference type="Proteomes" id="UP000726737"/>
    </source>
</evidence>
<feature type="compositionally biased region" description="Low complexity" evidence="3">
    <location>
        <begin position="184"/>
        <end position="200"/>
    </location>
</feature>
<feature type="domain" description="INO80 complex subunit E N-terminal" evidence="4">
    <location>
        <begin position="131"/>
        <end position="174"/>
    </location>
</feature>
<dbReference type="OrthoDB" id="285793at2759"/>
<sequence>MVKEKEAATYQESSHMNATVEVQQNAAEPKARSLSSTDDNSMVITSESDQMKSFPPPDDLTQNLKNENALEQNGSPLHSLEDQGFKRGHGHDKESGQIDIHHHGNMDESPAPQHAKGMETDHEARHPSDDKYRRLKRKLKQVLEENERLSIELDRSSRRARTLRSEKNLLLDRLCVYERDSDSSPDTLSSLSSDSELSDAPLDHHHHSRSRRASPEQATTVSHSSKKNRASGNSNNSNKEPELVSSSSYHHPKKSTSKAAGRKSPAAVVRKEGKAVAPAPTPVASTITTVGSATQKPKRITNSLKQRTHSTKARKVQALEKDEAGKVKLPVTVGIITIMDLGHVVYDREAFHNERYIWPVGYKMSRLYNSMIDPQKQTTYTCSIVDDGDAPKFQIDAEDQPGLPIIAGTATGAWTHVVKAANLIRKRDHSNSASGPDYFGFSNATIAKMIQDLPNAEKCENYIMQRFEEPSTKTPFITPEKRKISALNSLTSGKEDAGEDEEDQEEGIGAEEEEDDNAYRSLGNSEKTTEHTLSSTVRRASFGLDTKAIDDQVGEGGDQEDVKMAEELEEEEVYELEEEEEEEEDTHPEKNTSIDAAKEQSQGQEVGDLAAPDDALLPMTTRDKPAEDEKQELSESEMIDI</sequence>
<feature type="compositionally biased region" description="Basic and acidic residues" evidence="3">
    <location>
        <begin position="116"/>
        <end position="132"/>
    </location>
</feature>
<feature type="compositionally biased region" description="Low complexity" evidence="3">
    <location>
        <begin position="275"/>
        <end position="290"/>
    </location>
</feature>
<dbReference type="Pfam" id="PF05965">
    <property type="entry name" value="FYRC"/>
    <property type="match status" value="1"/>
</dbReference>
<dbReference type="SMART" id="SM00542">
    <property type="entry name" value="FYRC"/>
    <property type="match status" value="1"/>
</dbReference>
<dbReference type="AlphaFoldDB" id="A0A9P6U682"/>
<comment type="subcellular location">
    <subcellularLocation>
        <location evidence="1">Nucleus</location>
    </subcellularLocation>
</comment>
<evidence type="ECO:0000256" key="1">
    <source>
        <dbReference type="ARBA" id="ARBA00004123"/>
    </source>
</evidence>
<dbReference type="PROSITE" id="PS51543">
    <property type="entry name" value="FYRC"/>
    <property type="match status" value="1"/>
</dbReference>
<feature type="compositionally biased region" description="Polar residues" evidence="3">
    <location>
        <begin position="33"/>
        <end position="48"/>
    </location>
</feature>
<feature type="region of interest" description="Disordered" evidence="3">
    <location>
        <begin position="544"/>
        <end position="563"/>
    </location>
</feature>
<evidence type="ECO:0000256" key="2">
    <source>
        <dbReference type="ARBA" id="ARBA00023242"/>
    </source>
</evidence>
<feature type="compositionally biased region" description="Basic and acidic residues" evidence="3">
    <location>
        <begin position="621"/>
        <end position="633"/>
    </location>
</feature>
<dbReference type="InterPro" id="IPR003888">
    <property type="entry name" value="FYrich_N"/>
</dbReference>
<dbReference type="Pfam" id="PF05964">
    <property type="entry name" value="FYRN"/>
    <property type="match status" value="1"/>
</dbReference>
<feature type="compositionally biased region" description="Acidic residues" evidence="3">
    <location>
        <begin position="569"/>
        <end position="586"/>
    </location>
</feature>
<dbReference type="PANTHER" id="PTHR22715">
    <property type="entry name" value="TRANSFORMING GROWTH FACTOR BETA REGULATED GENE 1"/>
    <property type="match status" value="1"/>
</dbReference>
<dbReference type="Proteomes" id="UP000726737">
    <property type="component" value="Unassembled WGS sequence"/>
</dbReference>
<feature type="region of interest" description="Disordered" evidence="3">
    <location>
        <begin position="1"/>
        <end position="137"/>
    </location>
</feature>
<dbReference type="InterPro" id="IPR040092">
    <property type="entry name" value="TBRG1"/>
</dbReference>
<feature type="region of interest" description="Disordered" evidence="3">
    <location>
        <begin position="471"/>
        <end position="538"/>
    </location>
</feature>
<gene>
    <name evidence="5" type="ORF">BG011_001101</name>
</gene>
<accession>A0A9P6U682</accession>
<dbReference type="EMBL" id="JAAAJA010000127">
    <property type="protein sequence ID" value="KAG0261327.1"/>
    <property type="molecule type" value="Genomic_DNA"/>
</dbReference>
<keyword evidence="6" id="KW-1185">Reference proteome</keyword>
<dbReference type="GO" id="GO:0051726">
    <property type="term" value="P:regulation of cell cycle"/>
    <property type="evidence" value="ECO:0007669"/>
    <property type="project" value="TreeGrafter"/>
</dbReference>
<feature type="compositionally biased region" description="Basic and acidic residues" evidence="3">
    <location>
        <begin position="587"/>
        <end position="598"/>
    </location>
</feature>
<dbReference type="PROSITE" id="PS51542">
    <property type="entry name" value="FYRN"/>
    <property type="match status" value="1"/>
</dbReference>
<feature type="compositionally biased region" description="Acidic residues" evidence="3">
    <location>
        <begin position="497"/>
        <end position="516"/>
    </location>
</feature>
<evidence type="ECO:0000259" key="4">
    <source>
        <dbReference type="Pfam" id="PF24237"/>
    </source>
</evidence>
<feature type="region of interest" description="Disordered" evidence="3">
    <location>
        <begin position="180"/>
        <end position="312"/>
    </location>
</feature>
<protein>
    <recommendedName>
        <fullName evidence="4">INO80 complex subunit E N-terminal domain-containing protein</fullName>
    </recommendedName>
</protein>